<feature type="non-terminal residue" evidence="1">
    <location>
        <position position="1"/>
    </location>
</feature>
<organism evidence="1 2">
    <name type="scientific">Cherax quadricarinatus</name>
    <name type="common">Australian red claw crayfish</name>
    <dbReference type="NCBI Taxonomy" id="27406"/>
    <lineage>
        <taxon>Eukaryota</taxon>
        <taxon>Metazoa</taxon>
        <taxon>Ecdysozoa</taxon>
        <taxon>Arthropoda</taxon>
        <taxon>Crustacea</taxon>
        <taxon>Multicrustacea</taxon>
        <taxon>Malacostraca</taxon>
        <taxon>Eumalacostraca</taxon>
        <taxon>Eucarida</taxon>
        <taxon>Decapoda</taxon>
        <taxon>Pleocyemata</taxon>
        <taxon>Astacidea</taxon>
        <taxon>Parastacoidea</taxon>
        <taxon>Parastacidae</taxon>
        <taxon>Cherax</taxon>
    </lineage>
</organism>
<reference evidence="1 2" key="1">
    <citation type="journal article" date="2024" name="BMC Genomics">
        <title>Genome assembly of redclaw crayfish (Cherax quadricarinatus) provides insights into its immune adaptation and hypoxia tolerance.</title>
        <authorList>
            <person name="Liu Z."/>
            <person name="Zheng J."/>
            <person name="Li H."/>
            <person name="Fang K."/>
            <person name="Wang S."/>
            <person name="He J."/>
            <person name="Zhou D."/>
            <person name="Weng S."/>
            <person name="Chi M."/>
            <person name="Gu Z."/>
            <person name="He J."/>
            <person name="Li F."/>
            <person name="Wang M."/>
        </authorList>
    </citation>
    <scope>NUCLEOTIDE SEQUENCE [LARGE SCALE GENOMIC DNA]</scope>
    <source>
        <strain evidence="1">ZL_2023a</strain>
    </source>
</reference>
<name>A0AAW0XX93_CHEQU</name>
<dbReference type="EMBL" id="JARKIK010000012">
    <property type="protein sequence ID" value="KAK8748432.1"/>
    <property type="molecule type" value="Genomic_DNA"/>
</dbReference>
<proteinExistence type="predicted"/>
<dbReference type="Proteomes" id="UP001445076">
    <property type="component" value="Unassembled WGS sequence"/>
</dbReference>
<gene>
    <name evidence="1" type="ORF">OTU49_016142</name>
</gene>
<dbReference type="AlphaFoldDB" id="A0AAW0XX93"/>
<evidence type="ECO:0000313" key="2">
    <source>
        <dbReference type="Proteomes" id="UP001445076"/>
    </source>
</evidence>
<accession>A0AAW0XX93</accession>
<sequence length="101" mass="11665">RNKLGYNKIIRSTPTEKNFENTFRSFSMEMPLLEEKNAAIVKFLMTLITDSIVISHLKQSSSFFQVDHSHFDIKIVCIFLDTGTAFYARVYNSTSTNNFLT</sequence>
<evidence type="ECO:0000313" key="1">
    <source>
        <dbReference type="EMBL" id="KAK8748432.1"/>
    </source>
</evidence>
<comment type="caution">
    <text evidence="1">The sequence shown here is derived from an EMBL/GenBank/DDBJ whole genome shotgun (WGS) entry which is preliminary data.</text>
</comment>
<protein>
    <submittedName>
        <fullName evidence="1">Uncharacterized protein</fullName>
    </submittedName>
</protein>
<keyword evidence="2" id="KW-1185">Reference proteome</keyword>